<dbReference type="Gene3D" id="3.40.710.10">
    <property type="entry name" value="DD-peptidase/beta-lactamase superfamily"/>
    <property type="match status" value="1"/>
</dbReference>
<evidence type="ECO:0000259" key="2">
    <source>
        <dbReference type="Pfam" id="PF00144"/>
    </source>
</evidence>
<feature type="chain" id="PRO_5021034962" evidence="1">
    <location>
        <begin position="21"/>
        <end position="552"/>
    </location>
</feature>
<dbReference type="Pfam" id="PF00144">
    <property type="entry name" value="Beta-lactamase"/>
    <property type="match status" value="1"/>
</dbReference>
<evidence type="ECO:0000313" key="4">
    <source>
        <dbReference type="Proteomes" id="UP000307507"/>
    </source>
</evidence>
<dbReference type="PANTHER" id="PTHR43283:SF7">
    <property type="entry name" value="BETA-LACTAMASE-RELATED DOMAIN-CONTAINING PROTEIN"/>
    <property type="match status" value="1"/>
</dbReference>
<dbReference type="GO" id="GO:0016787">
    <property type="term" value="F:hydrolase activity"/>
    <property type="evidence" value="ECO:0007669"/>
    <property type="project" value="UniProtKB-KW"/>
</dbReference>
<dbReference type="SUPFAM" id="SSF56601">
    <property type="entry name" value="beta-lactamase/transpeptidase-like"/>
    <property type="match status" value="1"/>
</dbReference>
<dbReference type="PANTHER" id="PTHR43283">
    <property type="entry name" value="BETA-LACTAMASE-RELATED"/>
    <property type="match status" value="1"/>
</dbReference>
<organism evidence="3 4">
    <name type="scientific">Flavobacterium supellecticarium</name>
    <dbReference type="NCBI Taxonomy" id="2565924"/>
    <lineage>
        <taxon>Bacteria</taxon>
        <taxon>Pseudomonadati</taxon>
        <taxon>Bacteroidota</taxon>
        <taxon>Flavobacteriia</taxon>
        <taxon>Flavobacteriales</taxon>
        <taxon>Flavobacteriaceae</taxon>
        <taxon>Flavobacterium</taxon>
    </lineage>
</organism>
<reference evidence="3 4" key="1">
    <citation type="submission" date="2019-04" db="EMBL/GenBank/DDBJ databases">
        <title>Flavobacterium sp. nov. isolated from construction timber.</title>
        <authorList>
            <person name="Lin S.-Y."/>
            <person name="Chang C.-T."/>
            <person name="Young C.-C."/>
        </authorList>
    </citation>
    <scope>NUCLEOTIDE SEQUENCE [LARGE SCALE GENOMIC DNA]</scope>
    <source>
        <strain evidence="3 4">CC-CTC003</strain>
    </source>
</reference>
<dbReference type="AlphaFoldDB" id="A0A4S4A4C7"/>
<keyword evidence="1" id="KW-0732">Signal</keyword>
<dbReference type="Proteomes" id="UP000307507">
    <property type="component" value="Unassembled WGS sequence"/>
</dbReference>
<dbReference type="EMBL" id="SSNZ01000001">
    <property type="protein sequence ID" value="THF53307.1"/>
    <property type="molecule type" value="Genomic_DNA"/>
</dbReference>
<name>A0A4S4A4C7_9FLAO</name>
<keyword evidence="4" id="KW-1185">Reference proteome</keyword>
<proteinExistence type="predicted"/>
<comment type="caution">
    <text evidence="3">The sequence shown here is derived from an EMBL/GenBank/DDBJ whole genome shotgun (WGS) entry which is preliminary data.</text>
</comment>
<feature type="domain" description="Beta-lactamase-related" evidence="2">
    <location>
        <begin position="252"/>
        <end position="528"/>
    </location>
</feature>
<protein>
    <submittedName>
        <fullName evidence="3">Serine hydrolase</fullName>
    </submittedName>
</protein>
<evidence type="ECO:0000313" key="3">
    <source>
        <dbReference type="EMBL" id="THF53307.1"/>
    </source>
</evidence>
<dbReference type="OrthoDB" id="9773047at2"/>
<dbReference type="InterPro" id="IPR001466">
    <property type="entry name" value="Beta-lactam-related"/>
</dbReference>
<dbReference type="InterPro" id="IPR012338">
    <property type="entry name" value="Beta-lactam/transpept-like"/>
</dbReference>
<feature type="signal peptide" evidence="1">
    <location>
        <begin position="1"/>
        <end position="20"/>
    </location>
</feature>
<accession>A0A4S4A4C7</accession>
<keyword evidence="3" id="KW-0378">Hydrolase</keyword>
<evidence type="ECO:0000256" key="1">
    <source>
        <dbReference type="SAM" id="SignalP"/>
    </source>
</evidence>
<gene>
    <name evidence="3" type="ORF">E6C50_03650</name>
</gene>
<sequence>MKAYFWCMITILGLSFSVTAQHNITTPEINTNPLYQKNIGKLVFLSKSIPSEQLTESDFLESFQNSDGNDLYLGVFMGNSLVNFLHTISPNLTVAELVQSGNFQFSFYADDKLLYTENLNTGAGTLQSKTKGTTFQIPLISKSGEDSWGRFLWSRFFFNGGGEEALFSGEHKLTIEIRPYLKSGTTIKTGALIAQGSLIVTAPIVSLSENQIAIQKIAPKSDWPLATATYDTTTIRLLNQKIQEKRFKDITSIVVIQNGKLALEEYFNGSDRNTLHNTRSVGKSFASTLMGMAIRDGYIKNENQTLNPFYKLKDFAHYSISKNNVTLKSLLTMSSGFDGSDQNPDSPGNEENMYPTDNWVKFALDLPMDSEKQIGKNWDYFTAGVVLLGDILNQRVPKGLESYAATKLFNPLGIKSYQWQYTPQNVANTAGGLQLRTLDLARYGQLYANKGLWNGKQLLPKEWVEKSFTNYFPEDSNTPGYGYLFWKENFTVKGKNYDAFACSGNGGNKVYIFQNVPLVIVITATAYNKPYAHPQVRRMMQEFLLPALIAEQ</sequence>
<dbReference type="RefSeq" id="WP_136401830.1">
    <property type="nucleotide sequence ID" value="NZ_SSNZ01000001.1"/>
</dbReference>
<dbReference type="InterPro" id="IPR050789">
    <property type="entry name" value="Diverse_Enzym_Activities"/>
</dbReference>